<comment type="caution">
    <text evidence="10">The sequence shown here is derived from an EMBL/GenBank/DDBJ whole genome shotgun (WGS) entry which is preliminary data.</text>
</comment>
<dbReference type="SUPFAM" id="SSF56214">
    <property type="entry name" value="4'-phosphopantetheinyl transferase"/>
    <property type="match status" value="1"/>
</dbReference>
<evidence type="ECO:0000256" key="7">
    <source>
        <dbReference type="ARBA" id="ARBA00023160"/>
    </source>
</evidence>
<sequence>MISGIGLDLVETERIKKLRERQARFPERVLSAGELAYYETLPEKRKTEFLAGRFAAKEAFAKARGTGIGSELSFQDIEIMADKLGKPHIVRPADQGEKVHLSITHTKAYAAAQVVIEVER</sequence>
<dbReference type="InterPro" id="IPR008278">
    <property type="entry name" value="4-PPantetheinyl_Trfase_dom"/>
</dbReference>
<dbReference type="NCBIfam" id="TIGR00516">
    <property type="entry name" value="acpS"/>
    <property type="match status" value="1"/>
</dbReference>
<keyword evidence="3 8" id="KW-0479">Metal-binding</keyword>
<evidence type="ECO:0000313" key="10">
    <source>
        <dbReference type="EMBL" id="RST74048.1"/>
    </source>
</evidence>
<keyword evidence="7 8" id="KW-0275">Fatty acid biosynthesis</keyword>
<dbReference type="AlphaFoldDB" id="A0A429XZ39"/>
<dbReference type="Gene3D" id="3.90.470.20">
    <property type="entry name" value="4'-phosphopantetheinyl transferase domain"/>
    <property type="match status" value="1"/>
</dbReference>
<dbReference type="Proteomes" id="UP000287156">
    <property type="component" value="Unassembled WGS sequence"/>
</dbReference>
<evidence type="ECO:0000256" key="3">
    <source>
        <dbReference type="ARBA" id="ARBA00022723"/>
    </source>
</evidence>
<protein>
    <recommendedName>
        <fullName evidence="8">Holo-[acyl-carrier-protein] synthase</fullName>
        <shortName evidence="8">Holo-ACP synthase</shortName>
        <ecNumber evidence="8">2.7.8.7</ecNumber>
    </recommendedName>
    <alternativeName>
        <fullName evidence="8">4'-phosphopantetheinyl transferase AcpS</fullName>
    </alternativeName>
</protein>
<dbReference type="EC" id="2.7.8.7" evidence="8"/>
<organism evidence="10 11">
    <name type="scientific">Siminovitchia acidinfaciens</name>
    <dbReference type="NCBI Taxonomy" id="2321395"/>
    <lineage>
        <taxon>Bacteria</taxon>
        <taxon>Bacillati</taxon>
        <taxon>Bacillota</taxon>
        <taxon>Bacilli</taxon>
        <taxon>Bacillales</taxon>
        <taxon>Bacillaceae</taxon>
        <taxon>Siminovitchia</taxon>
    </lineage>
</organism>
<dbReference type="Pfam" id="PF01648">
    <property type="entry name" value="ACPS"/>
    <property type="match status" value="1"/>
</dbReference>
<evidence type="ECO:0000313" key="11">
    <source>
        <dbReference type="Proteomes" id="UP000287156"/>
    </source>
</evidence>
<evidence type="ECO:0000256" key="5">
    <source>
        <dbReference type="ARBA" id="ARBA00022842"/>
    </source>
</evidence>
<comment type="catalytic activity">
    <reaction evidence="8">
        <text>apo-[ACP] + CoA = holo-[ACP] + adenosine 3',5'-bisphosphate + H(+)</text>
        <dbReference type="Rhea" id="RHEA:12068"/>
        <dbReference type="Rhea" id="RHEA-COMP:9685"/>
        <dbReference type="Rhea" id="RHEA-COMP:9690"/>
        <dbReference type="ChEBI" id="CHEBI:15378"/>
        <dbReference type="ChEBI" id="CHEBI:29999"/>
        <dbReference type="ChEBI" id="CHEBI:57287"/>
        <dbReference type="ChEBI" id="CHEBI:58343"/>
        <dbReference type="ChEBI" id="CHEBI:64479"/>
        <dbReference type="EC" id="2.7.8.7"/>
    </reaction>
</comment>
<dbReference type="OrthoDB" id="517356at2"/>
<dbReference type="GO" id="GO:0008897">
    <property type="term" value="F:holo-[acyl-carrier-protein] synthase activity"/>
    <property type="evidence" value="ECO:0007669"/>
    <property type="project" value="UniProtKB-UniRule"/>
</dbReference>
<feature type="domain" description="4'-phosphopantetheinyl transferase" evidence="9">
    <location>
        <begin position="4"/>
        <end position="112"/>
    </location>
</feature>
<evidence type="ECO:0000256" key="8">
    <source>
        <dbReference type="HAMAP-Rule" id="MF_00101"/>
    </source>
</evidence>
<dbReference type="GO" id="GO:0006633">
    <property type="term" value="P:fatty acid biosynthetic process"/>
    <property type="evidence" value="ECO:0007669"/>
    <property type="project" value="UniProtKB-UniRule"/>
</dbReference>
<dbReference type="InterPro" id="IPR002582">
    <property type="entry name" value="ACPS"/>
</dbReference>
<feature type="binding site" evidence="8">
    <location>
        <position position="8"/>
    </location>
    <ligand>
        <name>Mg(2+)</name>
        <dbReference type="ChEBI" id="CHEBI:18420"/>
    </ligand>
</feature>
<keyword evidence="6 8" id="KW-0443">Lipid metabolism</keyword>
<dbReference type="InterPro" id="IPR004568">
    <property type="entry name" value="Ppantetheine-prot_Trfase_dom"/>
</dbReference>
<reference evidence="10" key="1">
    <citation type="submission" date="2018-12" db="EMBL/GenBank/DDBJ databases">
        <authorList>
            <person name="Sun L."/>
            <person name="Chen Z."/>
        </authorList>
    </citation>
    <scope>NUCLEOTIDE SEQUENCE [LARGE SCALE GENOMIC DNA]</scope>
    <source>
        <strain evidence="10">3-2-2</strain>
    </source>
</reference>
<dbReference type="RefSeq" id="WP_126050324.1">
    <property type="nucleotide sequence ID" value="NZ_QYTV02000004.1"/>
</dbReference>
<evidence type="ECO:0000256" key="6">
    <source>
        <dbReference type="ARBA" id="ARBA00023098"/>
    </source>
</evidence>
<comment type="cofactor">
    <cofactor evidence="8">
        <name>Mg(2+)</name>
        <dbReference type="ChEBI" id="CHEBI:18420"/>
    </cofactor>
</comment>
<keyword evidence="2 8" id="KW-0808">Transferase</keyword>
<accession>A0A429XZ39</accession>
<evidence type="ECO:0000256" key="4">
    <source>
        <dbReference type="ARBA" id="ARBA00022832"/>
    </source>
</evidence>
<evidence type="ECO:0000259" key="9">
    <source>
        <dbReference type="Pfam" id="PF01648"/>
    </source>
</evidence>
<keyword evidence="11" id="KW-1185">Reference proteome</keyword>
<dbReference type="InterPro" id="IPR037143">
    <property type="entry name" value="4-PPantetheinyl_Trfase_dom_sf"/>
</dbReference>
<dbReference type="HAMAP" id="MF_00101">
    <property type="entry name" value="AcpS"/>
    <property type="match status" value="1"/>
</dbReference>
<dbReference type="GO" id="GO:0005737">
    <property type="term" value="C:cytoplasm"/>
    <property type="evidence" value="ECO:0007669"/>
    <property type="project" value="UniProtKB-SubCell"/>
</dbReference>
<dbReference type="EMBL" id="QYTV02000004">
    <property type="protein sequence ID" value="RST74048.1"/>
    <property type="molecule type" value="Genomic_DNA"/>
</dbReference>
<comment type="function">
    <text evidence="8">Transfers the 4'-phosphopantetheine moiety from coenzyme A to a Ser of acyl-carrier-protein.</text>
</comment>
<dbReference type="GO" id="GO:0000287">
    <property type="term" value="F:magnesium ion binding"/>
    <property type="evidence" value="ECO:0007669"/>
    <property type="project" value="UniProtKB-UniRule"/>
</dbReference>
<comment type="subcellular location">
    <subcellularLocation>
        <location evidence="8">Cytoplasm</location>
    </subcellularLocation>
</comment>
<dbReference type="NCBIfam" id="TIGR00556">
    <property type="entry name" value="pantethn_trn"/>
    <property type="match status" value="1"/>
</dbReference>
<evidence type="ECO:0000256" key="1">
    <source>
        <dbReference type="ARBA" id="ARBA00022516"/>
    </source>
</evidence>
<keyword evidence="4 8" id="KW-0276">Fatty acid metabolism</keyword>
<feature type="binding site" evidence="8">
    <location>
        <position position="58"/>
    </location>
    <ligand>
        <name>Mg(2+)</name>
        <dbReference type="ChEBI" id="CHEBI:18420"/>
    </ligand>
</feature>
<proteinExistence type="inferred from homology"/>
<evidence type="ECO:0000256" key="2">
    <source>
        <dbReference type="ARBA" id="ARBA00022679"/>
    </source>
</evidence>
<comment type="similarity">
    <text evidence="8">Belongs to the P-Pant transferase superfamily. AcpS family.</text>
</comment>
<keyword evidence="1 8" id="KW-0444">Lipid biosynthesis</keyword>
<name>A0A429XZ39_9BACI</name>
<keyword evidence="8" id="KW-0963">Cytoplasm</keyword>
<keyword evidence="5 8" id="KW-0460">Magnesium</keyword>
<gene>
    <name evidence="8" type="primary">acpS</name>
    <name evidence="10" type="ORF">D4T97_010190</name>
</gene>